<dbReference type="EMBL" id="BMMK01000019">
    <property type="protein sequence ID" value="GGM65653.1"/>
    <property type="molecule type" value="Genomic_DNA"/>
</dbReference>
<dbReference type="PANTHER" id="PTHR12318">
    <property type="entry name" value="TESTOSTERONE-REGULATED PROTEIN RP2"/>
    <property type="match status" value="1"/>
</dbReference>
<accession>A0A8J3CH07</accession>
<reference evidence="9" key="1">
    <citation type="journal article" date="2014" name="Int. J. Syst. Evol. Microbiol.">
        <title>Complete genome sequence of Corynebacterium casei LMG S-19264T (=DSM 44701T), isolated from a smear-ripened cheese.</title>
        <authorList>
            <consortium name="US DOE Joint Genome Institute (JGI-PGF)"/>
            <person name="Walter F."/>
            <person name="Albersmeier A."/>
            <person name="Kalinowski J."/>
            <person name="Ruckert C."/>
        </authorList>
    </citation>
    <scope>NUCLEOTIDE SEQUENCE</scope>
    <source>
        <strain evidence="9">CGMCC 4.5737</strain>
    </source>
</reference>
<dbReference type="SUPFAM" id="SSF55811">
    <property type="entry name" value="Nudix"/>
    <property type="match status" value="1"/>
</dbReference>
<keyword evidence="5" id="KW-0460">Magnesium</keyword>
<evidence type="ECO:0000256" key="5">
    <source>
        <dbReference type="ARBA" id="ARBA00022842"/>
    </source>
</evidence>
<evidence type="ECO:0000256" key="2">
    <source>
        <dbReference type="ARBA" id="ARBA00001946"/>
    </source>
</evidence>
<feature type="domain" description="Nudix hydrolase" evidence="8">
    <location>
        <begin position="25"/>
        <end position="227"/>
    </location>
</feature>
<evidence type="ECO:0000313" key="9">
    <source>
        <dbReference type="EMBL" id="GGM65653.1"/>
    </source>
</evidence>
<keyword evidence="3" id="KW-0479">Metal-binding</keyword>
<dbReference type="InterPro" id="IPR000086">
    <property type="entry name" value="NUDIX_hydrolase_dom"/>
</dbReference>
<dbReference type="CDD" id="cd18870">
    <property type="entry name" value="NUDIX_AcylCoAdiphos_Nudt19"/>
    <property type="match status" value="1"/>
</dbReference>
<dbReference type="InterPro" id="IPR015797">
    <property type="entry name" value="NUDIX_hydrolase-like_dom_sf"/>
</dbReference>
<evidence type="ECO:0000313" key="10">
    <source>
        <dbReference type="Proteomes" id="UP000637578"/>
    </source>
</evidence>
<comment type="cofactor">
    <cofactor evidence="2">
        <name>Mg(2+)</name>
        <dbReference type="ChEBI" id="CHEBI:18420"/>
    </cofactor>
</comment>
<keyword evidence="10" id="KW-1185">Reference proteome</keyword>
<evidence type="ECO:0000256" key="7">
    <source>
        <dbReference type="SAM" id="MobiDB-lite"/>
    </source>
</evidence>
<evidence type="ECO:0000256" key="4">
    <source>
        <dbReference type="ARBA" id="ARBA00022801"/>
    </source>
</evidence>
<comment type="cofactor">
    <cofactor evidence="1">
        <name>Mn(2+)</name>
        <dbReference type="ChEBI" id="CHEBI:29035"/>
    </cofactor>
</comment>
<comment type="caution">
    <text evidence="9">The sequence shown here is derived from an EMBL/GenBank/DDBJ whole genome shotgun (WGS) entry which is preliminary data.</text>
</comment>
<sequence>MPELPEDLTLPPGFVPDEPSAASATPKDAATVVLARDGAHGIEVFLLRRVLGMAFAGGMSAFPGGGVDRRDADTAVAWTGPEPTWWAERFGCGPELARALVCAAVRETFEEAGVLLAGPDADSVVADTTPYAGARRALVAREASLAEFLAGAGLVLRADLLRPWANWVTPPEEQRRYDARFFLAAVPTGQHADGATSEAEDSAWQRPADALADWQAGRRALLPPTWMTLAELAECGSLARALTVERRIAKIVPRVVRRDGVLRVVLPGDPEYQEAAGHLDARPEDRLEHR</sequence>
<reference evidence="9" key="2">
    <citation type="submission" date="2020-09" db="EMBL/GenBank/DDBJ databases">
        <authorList>
            <person name="Sun Q."/>
            <person name="Zhou Y."/>
        </authorList>
    </citation>
    <scope>NUCLEOTIDE SEQUENCE</scope>
    <source>
        <strain evidence="9">CGMCC 4.5737</strain>
    </source>
</reference>
<feature type="region of interest" description="Disordered" evidence="7">
    <location>
        <begin position="1"/>
        <end position="23"/>
    </location>
</feature>
<dbReference type="Proteomes" id="UP000637578">
    <property type="component" value="Unassembled WGS sequence"/>
</dbReference>
<evidence type="ECO:0000256" key="3">
    <source>
        <dbReference type="ARBA" id="ARBA00022723"/>
    </source>
</evidence>
<evidence type="ECO:0000256" key="6">
    <source>
        <dbReference type="ARBA" id="ARBA00023211"/>
    </source>
</evidence>
<name>A0A8J3CH07_9PSEU</name>
<dbReference type="PROSITE" id="PS51462">
    <property type="entry name" value="NUDIX"/>
    <property type="match status" value="1"/>
</dbReference>
<protein>
    <submittedName>
        <fullName evidence="9">NUDIX hydrolase</fullName>
    </submittedName>
</protein>
<organism evidence="9 10">
    <name type="scientific">Longimycelium tulufanense</name>
    <dbReference type="NCBI Taxonomy" id="907463"/>
    <lineage>
        <taxon>Bacteria</taxon>
        <taxon>Bacillati</taxon>
        <taxon>Actinomycetota</taxon>
        <taxon>Actinomycetes</taxon>
        <taxon>Pseudonocardiales</taxon>
        <taxon>Pseudonocardiaceae</taxon>
        <taxon>Longimycelium</taxon>
    </lineage>
</organism>
<dbReference type="PANTHER" id="PTHR12318:SF0">
    <property type="entry name" value="ACYL-COENZYME A DIPHOSPHATASE NUDT19"/>
    <property type="match status" value="1"/>
</dbReference>
<gene>
    <name evidence="9" type="ORF">GCM10012275_40260</name>
</gene>
<dbReference type="GO" id="GO:0016818">
    <property type="term" value="F:hydrolase activity, acting on acid anhydrides, in phosphorus-containing anhydrides"/>
    <property type="evidence" value="ECO:0007669"/>
    <property type="project" value="InterPro"/>
</dbReference>
<evidence type="ECO:0000259" key="8">
    <source>
        <dbReference type="PROSITE" id="PS51462"/>
    </source>
</evidence>
<keyword evidence="6" id="KW-0464">Manganese</keyword>
<proteinExistence type="predicted"/>
<evidence type="ECO:0000256" key="1">
    <source>
        <dbReference type="ARBA" id="ARBA00001936"/>
    </source>
</evidence>
<dbReference type="GO" id="GO:0046872">
    <property type="term" value="F:metal ion binding"/>
    <property type="evidence" value="ECO:0007669"/>
    <property type="project" value="UniProtKB-KW"/>
</dbReference>
<dbReference type="InterPro" id="IPR039121">
    <property type="entry name" value="NUDT19"/>
</dbReference>
<dbReference type="Gene3D" id="3.90.79.10">
    <property type="entry name" value="Nucleoside Triphosphate Pyrophosphohydrolase"/>
    <property type="match status" value="1"/>
</dbReference>
<dbReference type="AlphaFoldDB" id="A0A8J3CH07"/>
<keyword evidence="4 9" id="KW-0378">Hydrolase</keyword>